<accession>A0AAE0A1Y6</accession>
<dbReference type="Pfam" id="PF13963">
    <property type="entry name" value="Transpos_assoc"/>
    <property type="match status" value="1"/>
</dbReference>
<gene>
    <name evidence="3" type="ORF">Dsin_022528</name>
</gene>
<dbReference type="InterPro" id="IPR029480">
    <property type="entry name" value="Transpos_assoc"/>
</dbReference>
<evidence type="ECO:0000259" key="2">
    <source>
        <dbReference type="Pfam" id="PF13963"/>
    </source>
</evidence>
<feature type="region of interest" description="Disordered" evidence="1">
    <location>
        <begin position="131"/>
        <end position="156"/>
    </location>
</feature>
<evidence type="ECO:0000313" key="4">
    <source>
        <dbReference type="Proteomes" id="UP001281410"/>
    </source>
</evidence>
<feature type="domain" description="Transposase-associated" evidence="2">
    <location>
        <begin position="6"/>
        <end position="63"/>
    </location>
</feature>
<organism evidence="3 4">
    <name type="scientific">Dipteronia sinensis</name>
    <dbReference type="NCBI Taxonomy" id="43782"/>
    <lineage>
        <taxon>Eukaryota</taxon>
        <taxon>Viridiplantae</taxon>
        <taxon>Streptophyta</taxon>
        <taxon>Embryophyta</taxon>
        <taxon>Tracheophyta</taxon>
        <taxon>Spermatophyta</taxon>
        <taxon>Magnoliopsida</taxon>
        <taxon>eudicotyledons</taxon>
        <taxon>Gunneridae</taxon>
        <taxon>Pentapetalae</taxon>
        <taxon>rosids</taxon>
        <taxon>malvids</taxon>
        <taxon>Sapindales</taxon>
        <taxon>Sapindaceae</taxon>
        <taxon>Hippocastanoideae</taxon>
        <taxon>Acereae</taxon>
        <taxon>Dipteronia</taxon>
    </lineage>
</organism>
<comment type="caution">
    <text evidence="3">The sequence shown here is derived from an EMBL/GenBank/DDBJ whole genome shotgun (WGS) entry which is preliminary data.</text>
</comment>
<dbReference type="EMBL" id="JANJYJ010000007">
    <property type="protein sequence ID" value="KAK3199113.1"/>
    <property type="molecule type" value="Genomic_DNA"/>
</dbReference>
<keyword evidence="4" id="KW-1185">Reference proteome</keyword>
<name>A0AAE0A1Y6_9ROSI</name>
<sequence>MPIDISWMKSKKNSMEYFNGVQSFIDFARKHVKDGDLKIFCPCINCCNQCKLDQSEELSVKHHDIATFYVLQNCEESQPFVREHKNILMNAEGLLDTTWSTVNETKPRNLYEMPVDEGPYQEKTQFNSTNVNQEGNENEEDEIDWSRVEADTMIVE</sequence>
<reference evidence="3" key="1">
    <citation type="journal article" date="2023" name="Plant J.">
        <title>Genome sequences and population genomics provide insights into the demographic history, inbreeding, and mutation load of two 'living fossil' tree species of Dipteronia.</title>
        <authorList>
            <person name="Feng Y."/>
            <person name="Comes H.P."/>
            <person name="Chen J."/>
            <person name="Zhu S."/>
            <person name="Lu R."/>
            <person name="Zhang X."/>
            <person name="Li P."/>
            <person name="Qiu J."/>
            <person name="Olsen K.M."/>
            <person name="Qiu Y."/>
        </authorList>
    </citation>
    <scope>NUCLEOTIDE SEQUENCE</scope>
    <source>
        <strain evidence="3">NBL</strain>
    </source>
</reference>
<evidence type="ECO:0000256" key="1">
    <source>
        <dbReference type="SAM" id="MobiDB-lite"/>
    </source>
</evidence>
<proteinExistence type="predicted"/>
<protein>
    <recommendedName>
        <fullName evidence="2">Transposase-associated domain-containing protein</fullName>
    </recommendedName>
</protein>
<evidence type="ECO:0000313" key="3">
    <source>
        <dbReference type="EMBL" id="KAK3199113.1"/>
    </source>
</evidence>
<dbReference type="AlphaFoldDB" id="A0AAE0A1Y6"/>
<dbReference type="Proteomes" id="UP001281410">
    <property type="component" value="Unassembled WGS sequence"/>
</dbReference>